<comment type="caution">
    <text evidence="3">The sequence shown here is derived from an EMBL/GenBank/DDBJ whole genome shotgun (WGS) entry which is preliminary data.</text>
</comment>
<organism evidence="3 4">
    <name type="scientific">Actimicrobium antarcticum</name>
    <dbReference type="NCBI Taxonomy" id="1051899"/>
    <lineage>
        <taxon>Bacteria</taxon>
        <taxon>Pseudomonadati</taxon>
        <taxon>Pseudomonadota</taxon>
        <taxon>Betaproteobacteria</taxon>
        <taxon>Burkholderiales</taxon>
        <taxon>Oxalobacteraceae</taxon>
        <taxon>Actimicrobium</taxon>
    </lineage>
</organism>
<dbReference type="InterPro" id="IPR014911">
    <property type="entry name" value="PilS_N"/>
</dbReference>
<dbReference type="SUPFAM" id="SSF54523">
    <property type="entry name" value="Pili subunits"/>
    <property type="match status" value="1"/>
</dbReference>
<evidence type="ECO:0000259" key="2">
    <source>
        <dbReference type="Pfam" id="PF08805"/>
    </source>
</evidence>
<evidence type="ECO:0000256" key="1">
    <source>
        <dbReference type="SAM" id="Phobius"/>
    </source>
</evidence>
<feature type="transmembrane region" description="Helical" evidence="1">
    <location>
        <begin position="21"/>
        <end position="44"/>
    </location>
</feature>
<keyword evidence="1" id="KW-0812">Transmembrane</keyword>
<accession>A0ABP7T9X8</accession>
<evidence type="ECO:0000313" key="3">
    <source>
        <dbReference type="EMBL" id="GAA4023197.1"/>
    </source>
</evidence>
<keyword evidence="1" id="KW-1133">Transmembrane helix</keyword>
<proteinExistence type="predicted"/>
<dbReference type="RefSeq" id="WP_344763223.1">
    <property type="nucleotide sequence ID" value="NZ_BAAAZE010000008.1"/>
</dbReference>
<name>A0ABP7T9X8_9BURK</name>
<gene>
    <name evidence="3" type="primary">pilS_1</name>
    <name evidence="3" type="ORF">GCM10022212_20700</name>
</gene>
<sequence>MRHTKLHQRISVTRLPQQRGASLLEGIAYLGIAAIVVLGAVSLLTGAFSSAQSNRVVEEVISIRTGVKKLYMGQASSYGAVSLNANLISANVFPATLAVGAGAAVTNTWGGTVTVTGAGSAFTIAYTLVPTDACINIISGASGWTSIASGGAGITVFPATPAAAALECTGAAANTITWTSP</sequence>
<evidence type="ECO:0000313" key="4">
    <source>
        <dbReference type="Proteomes" id="UP001501353"/>
    </source>
</evidence>
<keyword evidence="4" id="KW-1185">Reference proteome</keyword>
<dbReference type="Pfam" id="PF08805">
    <property type="entry name" value="PilS"/>
    <property type="match status" value="1"/>
</dbReference>
<dbReference type="InterPro" id="IPR045584">
    <property type="entry name" value="Pilin-like"/>
</dbReference>
<dbReference type="Gene3D" id="3.30.1690.10">
    <property type="entry name" value="TcpA-like pilin"/>
    <property type="match status" value="1"/>
</dbReference>
<dbReference type="Proteomes" id="UP001501353">
    <property type="component" value="Unassembled WGS sequence"/>
</dbReference>
<dbReference type="EMBL" id="BAAAZE010000008">
    <property type="protein sequence ID" value="GAA4023197.1"/>
    <property type="molecule type" value="Genomic_DNA"/>
</dbReference>
<feature type="domain" description="Type 4 secretion system PilS N-terminal" evidence="2">
    <location>
        <begin position="51"/>
        <end position="180"/>
    </location>
</feature>
<protein>
    <submittedName>
        <fullName evidence="3">Type 4a pilus major pilin PilS</fullName>
    </submittedName>
</protein>
<keyword evidence="1" id="KW-0472">Membrane</keyword>
<reference evidence="4" key="1">
    <citation type="journal article" date="2019" name="Int. J. Syst. Evol. Microbiol.">
        <title>The Global Catalogue of Microorganisms (GCM) 10K type strain sequencing project: providing services to taxonomists for standard genome sequencing and annotation.</title>
        <authorList>
            <consortium name="The Broad Institute Genomics Platform"/>
            <consortium name="The Broad Institute Genome Sequencing Center for Infectious Disease"/>
            <person name="Wu L."/>
            <person name="Ma J."/>
        </authorList>
    </citation>
    <scope>NUCLEOTIDE SEQUENCE [LARGE SCALE GENOMIC DNA]</scope>
    <source>
        <strain evidence="4">JCM 16673</strain>
    </source>
</reference>